<dbReference type="Gene3D" id="1.25.40.10">
    <property type="entry name" value="Tetratricopeptide repeat domain"/>
    <property type="match status" value="2"/>
</dbReference>
<dbReference type="EMBL" id="JEMT01012324">
    <property type="protein sequence ID" value="EXX76059.1"/>
    <property type="molecule type" value="Genomic_DNA"/>
</dbReference>
<dbReference type="SMART" id="SM00671">
    <property type="entry name" value="SEL1"/>
    <property type="match status" value="5"/>
</dbReference>
<accession>A0A015L8N7</accession>
<comment type="similarity">
    <text evidence="1">Belongs to the sel-1 family.</text>
</comment>
<comment type="caution">
    <text evidence="2">The sequence shown here is derived from an EMBL/GenBank/DDBJ whole genome shotgun (WGS) entry which is preliminary data.</text>
</comment>
<dbReference type="Pfam" id="PF08238">
    <property type="entry name" value="Sel1"/>
    <property type="match status" value="6"/>
</dbReference>
<dbReference type="GO" id="GO:0005789">
    <property type="term" value="C:endoplasmic reticulum membrane"/>
    <property type="evidence" value="ECO:0007669"/>
    <property type="project" value="TreeGrafter"/>
</dbReference>
<dbReference type="AlphaFoldDB" id="A0A015L8N7"/>
<keyword evidence="3" id="KW-1185">Reference proteome</keyword>
<dbReference type="GO" id="GO:0036503">
    <property type="term" value="P:ERAD pathway"/>
    <property type="evidence" value="ECO:0007669"/>
    <property type="project" value="TreeGrafter"/>
</dbReference>
<gene>
    <name evidence="2" type="ORF">RirG_036530</name>
</gene>
<reference evidence="2 3" key="1">
    <citation type="submission" date="2014-02" db="EMBL/GenBank/DDBJ databases">
        <title>Single nucleus genome sequencing reveals high similarity among nuclei of an endomycorrhizal fungus.</title>
        <authorList>
            <person name="Lin K."/>
            <person name="Geurts R."/>
            <person name="Zhang Z."/>
            <person name="Limpens E."/>
            <person name="Saunders D.G."/>
            <person name="Mu D."/>
            <person name="Pang E."/>
            <person name="Cao H."/>
            <person name="Cha H."/>
            <person name="Lin T."/>
            <person name="Zhou Q."/>
            <person name="Shang Y."/>
            <person name="Li Y."/>
            <person name="Ivanov S."/>
            <person name="Sharma T."/>
            <person name="Velzen R.V."/>
            <person name="Ruijter N.D."/>
            <person name="Aanen D.K."/>
            <person name="Win J."/>
            <person name="Kamoun S."/>
            <person name="Bisseling T."/>
            <person name="Huang S."/>
        </authorList>
    </citation>
    <scope>NUCLEOTIDE SEQUENCE [LARGE SCALE GENOMIC DNA]</scope>
    <source>
        <strain evidence="3">DAOM197198w</strain>
    </source>
</reference>
<dbReference type="PANTHER" id="PTHR11102">
    <property type="entry name" value="SEL-1-LIKE PROTEIN"/>
    <property type="match status" value="1"/>
</dbReference>
<evidence type="ECO:0000313" key="2">
    <source>
        <dbReference type="EMBL" id="EXX76059.1"/>
    </source>
</evidence>
<sequence>MPDKQIIINPSKINDSLYEFSQIIQNSDKINIKEIEPTIKNINKNIFEGDLINVIDELVNLILKELNEGKDEELTKRNILNCINNHDIISQEIYIWLLNNQNNSNSIYLLGYFNYHGIEININKQKAFELYQKASELKNNIAQLNLAILYMDGPDAYEYSDEIFELAKKFEEKEYASGINILGHCYSWGIGTNMDLKKAFELFQKAANLGNVIGMCNLGLCYKDGLGTDKNGQKAFEIYQKAAELGNSRAINSLADYYKNGIHTDINKQKAFELYQKAANLGNYFAQYELALMYEIGDEIKKDLDKAVYWYKKSAEQGHPYAQNKLKECLKNVI</sequence>
<dbReference type="InterPro" id="IPR006597">
    <property type="entry name" value="Sel1-like"/>
</dbReference>
<dbReference type="InterPro" id="IPR050767">
    <property type="entry name" value="Sel1_AlgK"/>
</dbReference>
<name>A0A015L8N7_RHIIW</name>
<organism evidence="2 3">
    <name type="scientific">Rhizophagus irregularis (strain DAOM 197198w)</name>
    <name type="common">Glomus intraradices</name>
    <dbReference type="NCBI Taxonomy" id="1432141"/>
    <lineage>
        <taxon>Eukaryota</taxon>
        <taxon>Fungi</taxon>
        <taxon>Fungi incertae sedis</taxon>
        <taxon>Mucoromycota</taxon>
        <taxon>Glomeromycotina</taxon>
        <taxon>Glomeromycetes</taxon>
        <taxon>Glomerales</taxon>
        <taxon>Glomeraceae</taxon>
        <taxon>Rhizophagus</taxon>
    </lineage>
</organism>
<proteinExistence type="inferred from homology"/>
<protein>
    <submittedName>
        <fullName evidence="2">Shc1p</fullName>
    </submittedName>
</protein>
<dbReference type="HOGENOM" id="CLU_000288_36_14_1"/>
<evidence type="ECO:0000313" key="3">
    <source>
        <dbReference type="Proteomes" id="UP000022910"/>
    </source>
</evidence>
<dbReference type="PANTHER" id="PTHR11102:SF160">
    <property type="entry name" value="ERAD-ASSOCIATED E3 UBIQUITIN-PROTEIN LIGASE COMPONENT HRD3"/>
    <property type="match status" value="1"/>
</dbReference>
<dbReference type="InterPro" id="IPR011990">
    <property type="entry name" value="TPR-like_helical_dom_sf"/>
</dbReference>
<dbReference type="Proteomes" id="UP000022910">
    <property type="component" value="Unassembled WGS sequence"/>
</dbReference>
<evidence type="ECO:0000256" key="1">
    <source>
        <dbReference type="ARBA" id="ARBA00038101"/>
    </source>
</evidence>
<dbReference type="SUPFAM" id="SSF81901">
    <property type="entry name" value="HCP-like"/>
    <property type="match status" value="2"/>
</dbReference>